<dbReference type="InterPro" id="IPR025202">
    <property type="entry name" value="PLD-like_dom"/>
</dbReference>
<protein>
    <recommendedName>
        <fullName evidence="3">phospholipase D</fullName>
        <ecNumber evidence="3">3.1.4.4</ecNumber>
    </recommendedName>
</protein>
<keyword evidence="8" id="KW-0732">Signal</keyword>
<evidence type="ECO:0000256" key="4">
    <source>
        <dbReference type="ARBA" id="ARBA00022801"/>
    </source>
</evidence>
<evidence type="ECO:0000256" key="2">
    <source>
        <dbReference type="ARBA" id="ARBA00008664"/>
    </source>
</evidence>
<proteinExistence type="inferred from homology"/>
<dbReference type="SUPFAM" id="SSF56024">
    <property type="entry name" value="Phospholipase D/nuclease"/>
    <property type="match status" value="2"/>
</dbReference>
<dbReference type="Gene3D" id="3.30.870.10">
    <property type="entry name" value="Endonuclease Chain A"/>
    <property type="match status" value="2"/>
</dbReference>
<feature type="chain" id="PRO_5031555996" description="phospholipase D" evidence="8">
    <location>
        <begin position="29"/>
        <end position="444"/>
    </location>
</feature>
<comment type="similarity">
    <text evidence="2">Belongs to the phospholipase D family.</text>
</comment>
<dbReference type="AlphaFoldDB" id="A0A7W3LJ90"/>
<keyword evidence="11" id="KW-1185">Reference proteome</keyword>
<accession>A0A7W3LJ90</accession>
<keyword evidence="5" id="KW-0442">Lipid degradation</keyword>
<dbReference type="InterPro" id="IPR006311">
    <property type="entry name" value="TAT_signal"/>
</dbReference>
<dbReference type="Proteomes" id="UP000572680">
    <property type="component" value="Unassembled WGS sequence"/>
</dbReference>
<dbReference type="Pfam" id="PF13091">
    <property type="entry name" value="PLDc_2"/>
    <property type="match status" value="2"/>
</dbReference>
<dbReference type="PANTHER" id="PTHR43856:SF1">
    <property type="entry name" value="MITOCHONDRIAL CARDIOLIPIN HYDROLASE"/>
    <property type="match status" value="1"/>
</dbReference>
<dbReference type="InterPro" id="IPR051406">
    <property type="entry name" value="PLD_domain"/>
</dbReference>
<keyword evidence="6" id="KW-0443">Lipid metabolism</keyword>
<dbReference type="EC" id="3.1.4.4" evidence="3"/>
<reference evidence="10 11" key="1">
    <citation type="submission" date="2020-08" db="EMBL/GenBank/DDBJ databases">
        <title>Genomic Encyclopedia of Type Strains, Phase IV (KMG-IV): sequencing the most valuable type-strain genomes for metagenomic binning, comparative biology and taxonomic classification.</title>
        <authorList>
            <person name="Goeker M."/>
        </authorList>
    </citation>
    <scope>NUCLEOTIDE SEQUENCE [LARGE SCALE GENOMIC DNA]</scope>
    <source>
        <strain evidence="10 11">DSM 44197</strain>
    </source>
</reference>
<comment type="catalytic activity">
    <reaction evidence="1">
        <text>a 1,2-diacyl-sn-glycero-3-phosphocholine + H2O = a 1,2-diacyl-sn-glycero-3-phosphate + choline + H(+)</text>
        <dbReference type="Rhea" id="RHEA:14445"/>
        <dbReference type="ChEBI" id="CHEBI:15354"/>
        <dbReference type="ChEBI" id="CHEBI:15377"/>
        <dbReference type="ChEBI" id="CHEBI:15378"/>
        <dbReference type="ChEBI" id="CHEBI:57643"/>
        <dbReference type="ChEBI" id="CHEBI:58608"/>
        <dbReference type="EC" id="3.1.4.4"/>
    </reaction>
</comment>
<feature type="region of interest" description="Disordered" evidence="7">
    <location>
        <begin position="240"/>
        <end position="264"/>
    </location>
</feature>
<dbReference type="PANTHER" id="PTHR43856">
    <property type="entry name" value="CARDIOLIPIN HYDROLASE"/>
    <property type="match status" value="1"/>
</dbReference>
<name>A0A7W3LJ90_ACTNM</name>
<evidence type="ECO:0000256" key="7">
    <source>
        <dbReference type="SAM" id="MobiDB-lite"/>
    </source>
</evidence>
<keyword evidence="4" id="KW-0378">Hydrolase</keyword>
<feature type="signal peptide" evidence="8">
    <location>
        <begin position="1"/>
        <end position="28"/>
    </location>
</feature>
<sequence>MFGRRWFLAACGALMTAGSLAVSPPAGAGSRTAAAATPIDRGYVENFVEFDEGKHERIAAHAKRLIDAANGGSINITLYYFDRIEIVEALAAAAGRGVRVRVVIDGWNRGRAEYKALIEASKVPDPKQRIAVATCSPRKVDWEGRKVATRGCIANRDALDEAGNAVSEPSIMHNKFMTLSSVQTTGGTVNNVVYVSSANLDWWHGKDATEKKAYENVVTLTSPELHRFYAERYFDDLFHGPNSTGNNEYGDPDPDPETDNNHHSADYEVFTYPRQVHDPVGEALAEAAETCSTTRTDDVIKVANFRISRRNITGILGVAKKRGCTVQVVTGDVGDDPRTPANDHYPALTDLLEANIDIKLCGPAMGAYSQMHEKTLMIGHGPTAGLYIGSANMTDGAMKYADESVLRVMKTSPLWSRFDQHANALHGYCPTWNPLNDRRSVAAD</sequence>
<dbReference type="RefSeq" id="WP_182841682.1">
    <property type="nucleotide sequence ID" value="NZ_BAAALP010000003.1"/>
</dbReference>
<dbReference type="GO" id="GO:0004630">
    <property type="term" value="F:phospholipase D activity"/>
    <property type="evidence" value="ECO:0007669"/>
    <property type="project" value="UniProtKB-EC"/>
</dbReference>
<evidence type="ECO:0000313" key="10">
    <source>
        <dbReference type="EMBL" id="MBA8949189.1"/>
    </source>
</evidence>
<evidence type="ECO:0000256" key="6">
    <source>
        <dbReference type="ARBA" id="ARBA00023098"/>
    </source>
</evidence>
<gene>
    <name evidence="10" type="ORF">HNR61_000787</name>
</gene>
<dbReference type="GO" id="GO:0016042">
    <property type="term" value="P:lipid catabolic process"/>
    <property type="evidence" value="ECO:0007669"/>
    <property type="project" value="UniProtKB-KW"/>
</dbReference>
<evidence type="ECO:0000259" key="9">
    <source>
        <dbReference type="Pfam" id="PF13091"/>
    </source>
</evidence>
<feature type="domain" description="Phospholipase D-like" evidence="9">
    <location>
        <begin position="298"/>
        <end position="421"/>
    </location>
</feature>
<organism evidence="10 11">
    <name type="scientific">Actinomadura namibiensis</name>
    <dbReference type="NCBI Taxonomy" id="182080"/>
    <lineage>
        <taxon>Bacteria</taxon>
        <taxon>Bacillati</taxon>
        <taxon>Actinomycetota</taxon>
        <taxon>Actinomycetes</taxon>
        <taxon>Streptosporangiales</taxon>
        <taxon>Thermomonosporaceae</taxon>
        <taxon>Actinomadura</taxon>
    </lineage>
</organism>
<evidence type="ECO:0000256" key="8">
    <source>
        <dbReference type="SAM" id="SignalP"/>
    </source>
</evidence>
<evidence type="ECO:0000256" key="1">
    <source>
        <dbReference type="ARBA" id="ARBA00000798"/>
    </source>
</evidence>
<evidence type="ECO:0000256" key="5">
    <source>
        <dbReference type="ARBA" id="ARBA00022963"/>
    </source>
</evidence>
<comment type="caution">
    <text evidence="10">The sequence shown here is derived from an EMBL/GenBank/DDBJ whole genome shotgun (WGS) entry which is preliminary data.</text>
</comment>
<dbReference type="EMBL" id="JACJIA010000001">
    <property type="protein sequence ID" value="MBA8949189.1"/>
    <property type="molecule type" value="Genomic_DNA"/>
</dbReference>
<dbReference type="PROSITE" id="PS51318">
    <property type="entry name" value="TAT"/>
    <property type="match status" value="1"/>
</dbReference>
<evidence type="ECO:0000313" key="11">
    <source>
        <dbReference type="Proteomes" id="UP000572680"/>
    </source>
</evidence>
<dbReference type="GO" id="GO:0016891">
    <property type="term" value="F:RNA endonuclease activity producing 5'-phosphomonoesters, hydrolytic mechanism"/>
    <property type="evidence" value="ECO:0007669"/>
    <property type="project" value="TreeGrafter"/>
</dbReference>
<feature type="domain" description="Phospholipase D-like" evidence="9">
    <location>
        <begin position="64"/>
        <end position="231"/>
    </location>
</feature>
<evidence type="ECO:0000256" key="3">
    <source>
        <dbReference type="ARBA" id="ARBA00012027"/>
    </source>
</evidence>